<dbReference type="AlphaFoldDB" id="A0A0P7A5C7"/>
<dbReference type="GO" id="GO:0052689">
    <property type="term" value="F:carboxylic ester hydrolase activity"/>
    <property type="evidence" value="ECO:0007669"/>
    <property type="project" value="TreeGrafter"/>
</dbReference>
<dbReference type="Proteomes" id="UP000050280">
    <property type="component" value="Unassembled WGS sequence"/>
</dbReference>
<dbReference type="SUPFAM" id="SSF53474">
    <property type="entry name" value="alpha/beta-Hydrolases"/>
    <property type="match status" value="1"/>
</dbReference>
<dbReference type="EMBL" id="LDJX01000004">
    <property type="protein sequence ID" value="KPM31771.1"/>
    <property type="molecule type" value="Genomic_DNA"/>
</dbReference>
<dbReference type="STRING" id="1300341.I595_2266"/>
<dbReference type="InterPro" id="IPR053145">
    <property type="entry name" value="AB_hydrolase_Est10"/>
</dbReference>
<evidence type="ECO:0000313" key="3">
    <source>
        <dbReference type="Proteomes" id="UP000050280"/>
    </source>
</evidence>
<dbReference type="InterPro" id="IPR029058">
    <property type="entry name" value="AB_hydrolase_fold"/>
</dbReference>
<comment type="caution">
    <text evidence="2">The sequence shown here is derived from an EMBL/GenBank/DDBJ whole genome shotgun (WGS) entry which is preliminary data.</text>
</comment>
<dbReference type="PANTHER" id="PTHR43265">
    <property type="entry name" value="ESTERASE ESTD"/>
    <property type="match status" value="1"/>
</dbReference>
<sequence length="309" mass="34223">MKHIIAFLLLAHLHSFGQEIVSEEVHLVHGDIDLPGTLSYPSVDHKVPLVLFIHGSGNIDRNGNQGPLVQGNYIKLLADSLNTKGFGFYRYDKRTSNPENIKKQNSILLLDFVGDAKVAIEQFATDSRFSGIHLIGHSQGSLVAMLALDKNITSYISLAGAAKTIDHLIIDQIKQQDSTLASIATKHFQELKAKDSIVNINPFLLSLFAPQNQKFLKDWASYQPTEIIKQLKVPICILNGDKDLQVSIGEAQRLKAAIPDAVLHIIPKMNHILKHIENDADNITSYQNPKFPISTTLISLLTDFITTHG</sequence>
<dbReference type="OrthoDB" id="9809549at2"/>
<feature type="domain" description="Serine aminopeptidase S33" evidence="1">
    <location>
        <begin position="73"/>
        <end position="193"/>
    </location>
</feature>
<keyword evidence="3" id="KW-1185">Reference proteome</keyword>
<dbReference type="PANTHER" id="PTHR43265:SF1">
    <property type="entry name" value="ESTERASE ESTD"/>
    <property type="match status" value="1"/>
</dbReference>
<name>A0A0P7A5C7_9FLAO</name>
<protein>
    <submittedName>
        <fullName evidence="2">Alpha/beta fold family hydrolase</fullName>
    </submittedName>
</protein>
<dbReference type="RefSeq" id="WP_054559339.1">
    <property type="nucleotide sequence ID" value="NZ_LDJX01000004.1"/>
</dbReference>
<evidence type="ECO:0000259" key="1">
    <source>
        <dbReference type="Pfam" id="PF12146"/>
    </source>
</evidence>
<reference evidence="2 3" key="1">
    <citation type="submission" date="2015-09" db="EMBL/GenBank/DDBJ databases">
        <title>Genome sequence of the marine flavobacterium Croceitalea dokdonensis DOKDO 023 that contains proton- and sodium-pumping rhodopsins.</title>
        <authorList>
            <person name="Kwon S.-K."/>
            <person name="Lee H.K."/>
            <person name="Kwak M.-J."/>
            <person name="Kim J.F."/>
        </authorList>
    </citation>
    <scope>NUCLEOTIDE SEQUENCE [LARGE SCALE GENOMIC DNA]</scope>
    <source>
        <strain evidence="2 3">DOKDO 023</strain>
    </source>
</reference>
<evidence type="ECO:0000313" key="2">
    <source>
        <dbReference type="EMBL" id="KPM31771.1"/>
    </source>
</evidence>
<keyword evidence="2" id="KW-0378">Hydrolase</keyword>
<gene>
    <name evidence="2" type="ORF">I595_2266</name>
</gene>
<proteinExistence type="predicted"/>
<dbReference type="Gene3D" id="3.40.50.1820">
    <property type="entry name" value="alpha/beta hydrolase"/>
    <property type="match status" value="1"/>
</dbReference>
<dbReference type="PATRIC" id="fig|1300341.3.peg.2438"/>
<dbReference type="Pfam" id="PF12146">
    <property type="entry name" value="Hydrolase_4"/>
    <property type="match status" value="1"/>
</dbReference>
<dbReference type="InterPro" id="IPR022742">
    <property type="entry name" value="Hydrolase_4"/>
</dbReference>
<organism evidence="2 3">
    <name type="scientific">Croceitalea dokdonensis DOKDO 023</name>
    <dbReference type="NCBI Taxonomy" id="1300341"/>
    <lineage>
        <taxon>Bacteria</taxon>
        <taxon>Pseudomonadati</taxon>
        <taxon>Bacteroidota</taxon>
        <taxon>Flavobacteriia</taxon>
        <taxon>Flavobacteriales</taxon>
        <taxon>Flavobacteriaceae</taxon>
        <taxon>Croceitalea</taxon>
    </lineage>
</organism>
<accession>A0A0P7A5C7</accession>